<proteinExistence type="predicted"/>
<dbReference type="Proteomes" id="UP000620104">
    <property type="component" value="Unassembled WGS sequence"/>
</dbReference>
<gene>
    <name evidence="2" type="ORF">NliqN6_3499</name>
</gene>
<feature type="region of interest" description="Disordered" evidence="1">
    <location>
        <begin position="135"/>
        <end position="170"/>
    </location>
</feature>
<organism evidence="2 3">
    <name type="scientific">Naganishia liquefaciens</name>
    <dbReference type="NCBI Taxonomy" id="104408"/>
    <lineage>
        <taxon>Eukaryota</taxon>
        <taxon>Fungi</taxon>
        <taxon>Dikarya</taxon>
        <taxon>Basidiomycota</taxon>
        <taxon>Agaricomycotina</taxon>
        <taxon>Tremellomycetes</taxon>
        <taxon>Filobasidiales</taxon>
        <taxon>Filobasidiaceae</taxon>
        <taxon>Naganishia</taxon>
    </lineage>
</organism>
<name>A0A8H3TTX0_9TREE</name>
<keyword evidence="3" id="KW-1185">Reference proteome</keyword>
<reference evidence="2" key="1">
    <citation type="submission" date="2020-07" db="EMBL/GenBank/DDBJ databases">
        <title>Draft Genome Sequence of a Deep-Sea Yeast, Naganishia (Cryptococcus) liquefaciens strain N6.</title>
        <authorList>
            <person name="Han Y.W."/>
            <person name="Kajitani R."/>
            <person name="Morimoto H."/>
            <person name="Parhat M."/>
            <person name="Tsubouchi H."/>
            <person name="Bakenova O."/>
            <person name="Ogata M."/>
            <person name="Argunhan B."/>
            <person name="Aoki R."/>
            <person name="Kajiwara S."/>
            <person name="Itoh T."/>
            <person name="Iwasaki H."/>
        </authorList>
    </citation>
    <scope>NUCLEOTIDE SEQUENCE</scope>
    <source>
        <strain evidence="2">N6</strain>
    </source>
</reference>
<evidence type="ECO:0000313" key="3">
    <source>
        <dbReference type="Proteomes" id="UP000620104"/>
    </source>
</evidence>
<comment type="caution">
    <text evidence="2">The sequence shown here is derived from an EMBL/GenBank/DDBJ whole genome shotgun (WGS) entry which is preliminary data.</text>
</comment>
<accession>A0A8H3TTX0</accession>
<evidence type="ECO:0000256" key="1">
    <source>
        <dbReference type="SAM" id="MobiDB-lite"/>
    </source>
</evidence>
<dbReference type="EMBL" id="BLZA01000021">
    <property type="protein sequence ID" value="GHJ87097.1"/>
    <property type="molecule type" value="Genomic_DNA"/>
</dbReference>
<dbReference type="AlphaFoldDB" id="A0A8H3TTX0"/>
<sequence length="355" mass="39455">MYDHSPSFHPSKDQILRADSAFSAASRSLIKATSCLTSEPPWAGTTYGDSLRDLVSRLVFALQEEREIALAVLSQLGDSNSKSVLSSDVSDTFADLPLKEERYVEDYLNGSTAPDKAFLTSSDAFAERERLQALPSADSLSTSSRKETVHSSSSDAIPKSTLPSLPVSRADNSRQRRVQWAIGEAELERERLYRMRSSVAQMIVVFWKRYRNEAYQIGPVTPIERMTQIYFVLITHQATSPHEIRQVDISMGNSGTKGVMQLHTDPVPWALPGDEWRINAESEEATALKQLATSVLEALLTHPAESRGELKVLNTETYKHSDGSFRTRICSVLTVTGVEDLTNCTQVRQSHSVTM</sequence>
<protein>
    <submittedName>
        <fullName evidence="2">Uncharacterized protein</fullName>
    </submittedName>
</protein>
<evidence type="ECO:0000313" key="2">
    <source>
        <dbReference type="EMBL" id="GHJ87097.1"/>
    </source>
</evidence>